<sequence length="209" mass="22986">MIHRGTVTQYLFRRATPADSAAVHRLRGQFVEELNAPKGALEADSSRSEFMLVEALEGATRQAVGMIGLVHASSEPFIFERLIPDVWQRLDLPTLTGCFDLRREDLVEMDWGYVEKPYRGKQLALLLLAGCLLHAHRRRYPVSVGIANTALMARLPGGIFRSTGLVSQLAGVPYELGALWPGQSAALMADAVQAACAMDSQRAWHLDVS</sequence>
<dbReference type="OrthoDB" id="9948893at2"/>
<accession>A0A085VWK2</accession>
<evidence type="ECO:0000313" key="1">
    <source>
        <dbReference type="EMBL" id="KFE59815.1"/>
    </source>
</evidence>
<proteinExistence type="predicted"/>
<evidence type="ECO:0008006" key="3">
    <source>
        <dbReference type="Google" id="ProtNLM"/>
    </source>
</evidence>
<dbReference type="Gene3D" id="3.40.630.30">
    <property type="match status" value="1"/>
</dbReference>
<protein>
    <recommendedName>
        <fullName evidence="3">N-acetyltransferase domain-containing protein</fullName>
    </recommendedName>
</protein>
<name>A0A085VWK2_9BACT</name>
<dbReference type="InterPro" id="IPR016181">
    <property type="entry name" value="Acyl_CoA_acyltransferase"/>
</dbReference>
<dbReference type="SUPFAM" id="SSF55729">
    <property type="entry name" value="Acyl-CoA N-acyltransferases (Nat)"/>
    <property type="match status" value="1"/>
</dbReference>
<keyword evidence="2" id="KW-1185">Reference proteome</keyword>
<reference evidence="1 2" key="1">
    <citation type="submission" date="2014-04" db="EMBL/GenBank/DDBJ databases">
        <title>Genome assembly of Hyalangium minutum DSM 14724.</title>
        <authorList>
            <person name="Sharma G."/>
            <person name="Subramanian S."/>
        </authorList>
    </citation>
    <scope>NUCLEOTIDE SEQUENCE [LARGE SCALE GENOMIC DNA]</scope>
    <source>
        <strain evidence="1 2">DSM 14724</strain>
    </source>
</reference>
<dbReference type="Proteomes" id="UP000028725">
    <property type="component" value="Unassembled WGS sequence"/>
</dbReference>
<comment type="caution">
    <text evidence="1">The sequence shown here is derived from an EMBL/GenBank/DDBJ whole genome shotgun (WGS) entry which is preliminary data.</text>
</comment>
<dbReference type="EMBL" id="JMCB01000032">
    <property type="protein sequence ID" value="KFE59815.1"/>
    <property type="molecule type" value="Genomic_DNA"/>
</dbReference>
<gene>
    <name evidence="1" type="ORF">DB31_6088</name>
</gene>
<evidence type="ECO:0000313" key="2">
    <source>
        <dbReference type="Proteomes" id="UP000028725"/>
    </source>
</evidence>
<organism evidence="1 2">
    <name type="scientific">Hyalangium minutum</name>
    <dbReference type="NCBI Taxonomy" id="394096"/>
    <lineage>
        <taxon>Bacteria</taxon>
        <taxon>Pseudomonadati</taxon>
        <taxon>Myxococcota</taxon>
        <taxon>Myxococcia</taxon>
        <taxon>Myxococcales</taxon>
        <taxon>Cystobacterineae</taxon>
        <taxon>Archangiaceae</taxon>
        <taxon>Hyalangium</taxon>
    </lineage>
</organism>
<dbReference type="AlphaFoldDB" id="A0A085VWK2"/>
<dbReference type="RefSeq" id="WP_044199558.1">
    <property type="nucleotide sequence ID" value="NZ_JMCB01000032.1"/>
</dbReference>